<comment type="caution">
    <text evidence="3">The sequence shown here is derived from an EMBL/GenBank/DDBJ whole genome shotgun (WGS) entry which is preliminary data.</text>
</comment>
<accession>A0ABS3E8X5</accession>
<protein>
    <recommendedName>
        <fullName evidence="5">Preprotein translocase subunit YajC</fullName>
    </recommendedName>
</protein>
<reference evidence="3 4" key="1">
    <citation type="submission" date="2020-12" db="EMBL/GenBank/DDBJ databases">
        <title>Oil enriched cultivation method for isolating marine PHA-producing bacteria.</title>
        <authorList>
            <person name="Zheng W."/>
            <person name="Yu S."/>
            <person name="Huang Y."/>
        </authorList>
    </citation>
    <scope>NUCLEOTIDE SEQUENCE [LARGE SCALE GENOMIC DNA]</scope>
    <source>
        <strain evidence="3 4">SN0-2</strain>
    </source>
</reference>
<evidence type="ECO:0008006" key="5">
    <source>
        <dbReference type="Google" id="ProtNLM"/>
    </source>
</evidence>
<feature type="region of interest" description="Disordered" evidence="1">
    <location>
        <begin position="162"/>
        <end position="181"/>
    </location>
</feature>
<evidence type="ECO:0000256" key="1">
    <source>
        <dbReference type="SAM" id="MobiDB-lite"/>
    </source>
</evidence>
<keyword evidence="2" id="KW-0472">Membrane</keyword>
<sequence>MASWLPIVIIIFAIALVIGPVVWLKPSSRDRKLAELRQRAAASGLKVQMQPLPKSQDTGNAAVYSAQWRNPRRLQTGWGLELQRMPHEMNFDGVWDWRNGREAPEVAKPPLKEFLEMLPADATAVYANDSGLGVQWRERSGNGGLAALQKALDTMRPVIEEAIRQQQSRSEEAGDEGDSLR</sequence>
<dbReference type="RefSeq" id="WP_207002804.1">
    <property type="nucleotide sequence ID" value="NZ_JAEKJR010000002.1"/>
</dbReference>
<gene>
    <name evidence="3" type="ORF">JF535_12965</name>
</gene>
<feature type="transmembrane region" description="Helical" evidence="2">
    <location>
        <begin position="6"/>
        <end position="24"/>
    </location>
</feature>
<evidence type="ECO:0000313" key="3">
    <source>
        <dbReference type="EMBL" id="MBN8431763.1"/>
    </source>
</evidence>
<keyword evidence="2" id="KW-0812">Transmembrane</keyword>
<keyword evidence="4" id="KW-1185">Reference proteome</keyword>
<dbReference type="EMBL" id="JAEKJR010000002">
    <property type="protein sequence ID" value="MBN8431763.1"/>
    <property type="molecule type" value="Genomic_DNA"/>
</dbReference>
<evidence type="ECO:0000313" key="4">
    <source>
        <dbReference type="Proteomes" id="UP000664293"/>
    </source>
</evidence>
<name>A0ABS3E8X5_9GAMM</name>
<dbReference type="Proteomes" id="UP000664293">
    <property type="component" value="Unassembled WGS sequence"/>
</dbReference>
<evidence type="ECO:0000256" key="2">
    <source>
        <dbReference type="SAM" id="Phobius"/>
    </source>
</evidence>
<organism evidence="3 4">
    <name type="scientific">Microbulbifer salipaludis</name>
    <dbReference type="NCBI Taxonomy" id="187980"/>
    <lineage>
        <taxon>Bacteria</taxon>
        <taxon>Pseudomonadati</taxon>
        <taxon>Pseudomonadota</taxon>
        <taxon>Gammaproteobacteria</taxon>
        <taxon>Cellvibrionales</taxon>
        <taxon>Microbulbiferaceae</taxon>
        <taxon>Microbulbifer</taxon>
    </lineage>
</organism>
<keyword evidence="2" id="KW-1133">Transmembrane helix</keyword>
<proteinExistence type="predicted"/>